<keyword evidence="6" id="KW-0732">Signal</keyword>
<dbReference type="Proteomes" id="UP000765802">
    <property type="component" value="Unassembled WGS sequence"/>
</dbReference>
<sequence>MKKMLTGLCCLMVLGARAQSQSDTTYAEKLGFPKGAKVVILHVDDAGMSYDSNLGAFIALTDGVASSVSVMMPCPWVPQFVKWLKVNPAIDAGLHLTLTSEWDNYKWGPLVGKPSAPGLVDPSTGGMHASVQAVVKNSNAEEVGKEIRAQIERARQMGFDPTHLDSHMGTVFADPAFLMQYVRIGIEYKIPVMMPGGHNTELIAADPSLAARHNETTMIGQMLWKAGLPVLDDLHNKSYGWKIPPAAMKSDEALRRYAGQQYINALDECKPGLTMMIMHCTQPTEVFAAISDSGPRRKSDLLGMTDAAVRKHIKDKGIILTTWREIMQRRQRLAATN</sequence>
<dbReference type="InterPro" id="IPR006879">
    <property type="entry name" value="YdjC-like"/>
</dbReference>
<evidence type="ECO:0000256" key="5">
    <source>
        <dbReference type="ARBA" id="ARBA00023277"/>
    </source>
</evidence>
<keyword evidence="4" id="KW-0460">Magnesium</keyword>
<feature type="chain" id="PRO_5045360973" description="ChbG/HpnK family deacetylase" evidence="6">
    <location>
        <begin position="19"/>
        <end position="337"/>
    </location>
</feature>
<keyword evidence="8" id="KW-1185">Reference proteome</keyword>
<name>A0ABR7MCK3_9BACT</name>
<evidence type="ECO:0000256" key="1">
    <source>
        <dbReference type="ARBA" id="ARBA00001946"/>
    </source>
</evidence>
<keyword evidence="2" id="KW-0479">Metal-binding</keyword>
<evidence type="ECO:0000256" key="3">
    <source>
        <dbReference type="ARBA" id="ARBA00022801"/>
    </source>
</evidence>
<dbReference type="EMBL" id="MBUA01000029">
    <property type="protein sequence ID" value="MBC6492768.1"/>
    <property type="molecule type" value="Genomic_DNA"/>
</dbReference>
<dbReference type="PANTHER" id="PTHR31609">
    <property type="entry name" value="YDJC DEACETYLASE FAMILY MEMBER"/>
    <property type="match status" value="1"/>
</dbReference>
<reference evidence="7 8" key="1">
    <citation type="submission" date="2016-07" db="EMBL/GenBank/DDBJ databases">
        <title>Genome analysis of Flavihumibacter stibioxidans YS-17.</title>
        <authorList>
            <person name="Shi K."/>
            <person name="Han Y."/>
            <person name="Wang G."/>
        </authorList>
    </citation>
    <scope>NUCLEOTIDE SEQUENCE [LARGE SCALE GENOMIC DNA]</scope>
    <source>
        <strain evidence="7 8">YS-17</strain>
    </source>
</reference>
<evidence type="ECO:0000256" key="6">
    <source>
        <dbReference type="SAM" id="SignalP"/>
    </source>
</evidence>
<dbReference type="SUPFAM" id="SSF88713">
    <property type="entry name" value="Glycoside hydrolase/deacetylase"/>
    <property type="match status" value="1"/>
</dbReference>
<comment type="caution">
    <text evidence="7">The sequence shown here is derived from an EMBL/GenBank/DDBJ whole genome shotgun (WGS) entry which is preliminary data.</text>
</comment>
<accession>A0ABR7MCK3</accession>
<evidence type="ECO:0000256" key="4">
    <source>
        <dbReference type="ARBA" id="ARBA00022842"/>
    </source>
</evidence>
<dbReference type="PANTHER" id="PTHR31609:SF1">
    <property type="entry name" value="CARBOHYDRATE DEACETYLASE"/>
    <property type="match status" value="1"/>
</dbReference>
<organism evidence="7 8">
    <name type="scientific">Flavihumibacter stibioxidans</name>
    <dbReference type="NCBI Taxonomy" id="1834163"/>
    <lineage>
        <taxon>Bacteria</taxon>
        <taxon>Pseudomonadati</taxon>
        <taxon>Bacteroidota</taxon>
        <taxon>Chitinophagia</taxon>
        <taxon>Chitinophagales</taxon>
        <taxon>Chitinophagaceae</taxon>
        <taxon>Flavihumibacter</taxon>
    </lineage>
</organism>
<keyword evidence="5" id="KW-0119">Carbohydrate metabolism</keyword>
<dbReference type="Pfam" id="PF04794">
    <property type="entry name" value="YdjC"/>
    <property type="match status" value="1"/>
</dbReference>
<comment type="cofactor">
    <cofactor evidence="1">
        <name>Mg(2+)</name>
        <dbReference type="ChEBI" id="CHEBI:18420"/>
    </cofactor>
</comment>
<keyword evidence="3" id="KW-0378">Hydrolase</keyword>
<feature type="signal peptide" evidence="6">
    <location>
        <begin position="1"/>
        <end position="18"/>
    </location>
</feature>
<evidence type="ECO:0000313" key="8">
    <source>
        <dbReference type="Proteomes" id="UP000765802"/>
    </source>
</evidence>
<protein>
    <recommendedName>
        <fullName evidence="9">ChbG/HpnK family deacetylase</fullName>
    </recommendedName>
</protein>
<dbReference type="Gene3D" id="3.20.20.370">
    <property type="entry name" value="Glycoside hydrolase/deacetylase"/>
    <property type="match status" value="1"/>
</dbReference>
<dbReference type="InterPro" id="IPR011330">
    <property type="entry name" value="Glyco_hydro/deAcase_b/a-brl"/>
</dbReference>
<evidence type="ECO:0008006" key="9">
    <source>
        <dbReference type="Google" id="ProtNLM"/>
    </source>
</evidence>
<evidence type="ECO:0000256" key="2">
    <source>
        <dbReference type="ARBA" id="ARBA00022723"/>
    </source>
</evidence>
<dbReference type="CDD" id="cd10802">
    <property type="entry name" value="YdjC_TTHB029_like"/>
    <property type="match status" value="1"/>
</dbReference>
<dbReference type="RefSeq" id="WP_187258088.1">
    <property type="nucleotide sequence ID" value="NZ_JBHULF010000019.1"/>
</dbReference>
<evidence type="ECO:0000313" key="7">
    <source>
        <dbReference type="EMBL" id="MBC6492768.1"/>
    </source>
</evidence>
<gene>
    <name evidence="7" type="ORF">BC349_17050</name>
</gene>
<proteinExistence type="predicted"/>